<dbReference type="EMBL" id="LRVM01000001">
    <property type="protein sequence ID" value="KXL54411.1"/>
    <property type="molecule type" value="Genomic_DNA"/>
</dbReference>
<protein>
    <recommendedName>
        <fullName evidence="3">Helix-turn-helix domain protein</fullName>
    </recommendedName>
</protein>
<sequence length="101" mass="11679">MHEMLTQTDLAKRWGVDRKTITNWIAEKKIKPNKVTNMFPSDYIEAIEREGIDINTVSVFALRARDRRIERLENENAMLKSTLYQMAVTANEVAAKLARQA</sequence>
<evidence type="ECO:0000313" key="2">
    <source>
        <dbReference type="Proteomes" id="UP000070539"/>
    </source>
</evidence>
<evidence type="ECO:0000313" key="1">
    <source>
        <dbReference type="EMBL" id="KXL54411.1"/>
    </source>
</evidence>
<dbReference type="Proteomes" id="UP000070539">
    <property type="component" value="Unassembled WGS sequence"/>
</dbReference>
<reference evidence="1 2" key="1">
    <citation type="submission" date="2016-01" db="EMBL/GenBank/DDBJ databases">
        <title>Genome sequence of Clostridium neopropionicum X4, DSM-3847.</title>
        <authorList>
            <person name="Poehlein A."/>
            <person name="Beck M.H."/>
            <person name="Bengelsdorf F.R."/>
            <person name="Daniel R."/>
            <person name="Duerre P."/>
        </authorList>
    </citation>
    <scope>NUCLEOTIDE SEQUENCE [LARGE SCALE GENOMIC DNA]</scope>
    <source>
        <strain evidence="1 2">DSM-3847</strain>
    </source>
</reference>
<comment type="caution">
    <text evidence="1">The sequence shown here is derived from an EMBL/GenBank/DDBJ whole genome shotgun (WGS) entry which is preliminary data.</text>
</comment>
<gene>
    <name evidence="1" type="ORF">CLNEO_05170</name>
</gene>
<organism evidence="1 2">
    <name type="scientific">Anaerotignum neopropionicum</name>
    <dbReference type="NCBI Taxonomy" id="36847"/>
    <lineage>
        <taxon>Bacteria</taxon>
        <taxon>Bacillati</taxon>
        <taxon>Bacillota</taxon>
        <taxon>Clostridia</taxon>
        <taxon>Lachnospirales</taxon>
        <taxon>Anaerotignaceae</taxon>
        <taxon>Anaerotignum</taxon>
    </lineage>
</organism>
<dbReference type="AlphaFoldDB" id="A0A136WIR2"/>
<dbReference type="STRING" id="36847.CLNEO_05170"/>
<name>A0A136WIR2_9FIRM</name>
<dbReference type="OrthoDB" id="1935216at2"/>
<accession>A0A136WIR2</accession>
<dbReference type="RefSeq" id="WP_066083938.1">
    <property type="nucleotide sequence ID" value="NZ_LRVM01000001.1"/>
</dbReference>
<evidence type="ECO:0008006" key="3">
    <source>
        <dbReference type="Google" id="ProtNLM"/>
    </source>
</evidence>
<proteinExistence type="predicted"/>
<keyword evidence="2" id="KW-1185">Reference proteome</keyword>